<proteinExistence type="predicted"/>
<gene>
    <name evidence="1" type="ORF">F5148DRAFT_932253</name>
</gene>
<dbReference type="Proteomes" id="UP001207468">
    <property type="component" value="Unassembled WGS sequence"/>
</dbReference>
<reference evidence="1" key="1">
    <citation type="submission" date="2021-03" db="EMBL/GenBank/DDBJ databases">
        <title>Evolutionary priming and transition to the ectomycorrhizal habit in an iconic lineage of mushroom-forming fungi: is preadaptation a requirement?</title>
        <authorList>
            <consortium name="DOE Joint Genome Institute"/>
            <person name="Looney B.P."/>
            <person name="Miyauchi S."/>
            <person name="Morin E."/>
            <person name="Drula E."/>
            <person name="Courty P.E."/>
            <person name="Chicoki N."/>
            <person name="Fauchery L."/>
            <person name="Kohler A."/>
            <person name="Kuo A."/>
            <person name="LaButti K."/>
            <person name="Pangilinan J."/>
            <person name="Lipzen A."/>
            <person name="Riley R."/>
            <person name="Andreopoulos W."/>
            <person name="He G."/>
            <person name="Johnson J."/>
            <person name="Barry K.W."/>
            <person name="Grigoriev I.V."/>
            <person name="Nagy L."/>
            <person name="Hibbett D."/>
            <person name="Henrissat B."/>
            <person name="Matheny P.B."/>
            <person name="Labbe J."/>
            <person name="Martin A.F."/>
        </authorList>
    </citation>
    <scope>NUCLEOTIDE SEQUENCE</scope>
    <source>
        <strain evidence="1">BPL698</strain>
    </source>
</reference>
<accession>A0ACC0UAQ8</accession>
<sequence>MIFLPALLGRVRSSAVIASDPEAHGDQTPLAERGMPSRPASVQNRARGTVAALPFHTTPTPTRTEVEDYFSMPSPTLHRGTVLSRHDLSPMPSITPSSNDIPPPYEYPPPQLPVSFGGDSAESPSATDQIWASHNISAAVTAVVFTSLVLVIIQFYYA</sequence>
<name>A0ACC0UAQ8_9AGAM</name>
<organism evidence="1 2">
    <name type="scientific">Russula earlei</name>
    <dbReference type="NCBI Taxonomy" id="71964"/>
    <lineage>
        <taxon>Eukaryota</taxon>
        <taxon>Fungi</taxon>
        <taxon>Dikarya</taxon>
        <taxon>Basidiomycota</taxon>
        <taxon>Agaricomycotina</taxon>
        <taxon>Agaricomycetes</taxon>
        <taxon>Russulales</taxon>
        <taxon>Russulaceae</taxon>
        <taxon>Russula</taxon>
    </lineage>
</organism>
<protein>
    <submittedName>
        <fullName evidence="1">Uncharacterized protein</fullName>
    </submittedName>
</protein>
<comment type="caution">
    <text evidence="1">The sequence shown here is derived from an EMBL/GenBank/DDBJ whole genome shotgun (WGS) entry which is preliminary data.</text>
</comment>
<evidence type="ECO:0000313" key="1">
    <source>
        <dbReference type="EMBL" id="KAI9508239.1"/>
    </source>
</evidence>
<dbReference type="EMBL" id="JAGFNK010000097">
    <property type="protein sequence ID" value="KAI9508239.1"/>
    <property type="molecule type" value="Genomic_DNA"/>
</dbReference>
<evidence type="ECO:0000313" key="2">
    <source>
        <dbReference type="Proteomes" id="UP001207468"/>
    </source>
</evidence>
<keyword evidence="2" id="KW-1185">Reference proteome</keyword>